<dbReference type="EMBL" id="QSHQ01000023">
    <property type="protein sequence ID" value="RHC28303.1"/>
    <property type="molecule type" value="Genomic_DNA"/>
</dbReference>
<comment type="caution">
    <text evidence="4">The sequence shown here is derived from an EMBL/GenBank/DDBJ whole genome shotgun (WGS) entry which is preliminary data.</text>
</comment>
<dbReference type="InterPro" id="IPR041607">
    <property type="entry name" value="HU-HIG"/>
</dbReference>
<dbReference type="EMBL" id="QRUB01000001">
    <property type="protein sequence ID" value="RGR29745.1"/>
    <property type="molecule type" value="Genomic_DNA"/>
</dbReference>
<name>A0A108T958_BACSE</name>
<dbReference type="SUPFAM" id="SSF47729">
    <property type="entry name" value="IHF-like DNA-binding proteins"/>
    <property type="match status" value="1"/>
</dbReference>
<protein>
    <submittedName>
        <fullName evidence="4 5">DNA-binding protein</fullName>
    </submittedName>
</protein>
<evidence type="ECO:0000313" key="9">
    <source>
        <dbReference type="Proteomes" id="UP000285305"/>
    </source>
</evidence>
<dbReference type="AlphaFoldDB" id="A0A108T958"/>
<evidence type="ECO:0000313" key="7">
    <source>
        <dbReference type="Proteomes" id="UP000056419"/>
    </source>
</evidence>
<evidence type="ECO:0000256" key="2">
    <source>
        <dbReference type="SAM" id="MobiDB-lite"/>
    </source>
</evidence>
<reference evidence="4" key="2">
    <citation type="submission" date="2016-01" db="EMBL/GenBank/DDBJ databases">
        <authorList>
            <person name="McClelland M."/>
            <person name="Jain A."/>
            <person name="Saraogi P."/>
            <person name="Mendelson R."/>
            <person name="Westerman R."/>
            <person name="SanMiguel P."/>
            <person name="Csonka L."/>
        </authorList>
    </citation>
    <scope>NUCLEOTIDE SEQUENCE</scope>
    <source>
        <strain evidence="4">CL09T03C01</strain>
    </source>
</reference>
<evidence type="ECO:0000256" key="1">
    <source>
        <dbReference type="ARBA" id="ARBA00023125"/>
    </source>
</evidence>
<organism evidence="4 7">
    <name type="scientific">Bacteroides stercoris</name>
    <dbReference type="NCBI Taxonomy" id="46506"/>
    <lineage>
        <taxon>Bacteria</taxon>
        <taxon>Pseudomonadati</taxon>
        <taxon>Bacteroidota</taxon>
        <taxon>Bacteroidia</taxon>
        <taxon>Bacteroidales</taxon>
        <taxon>Bacteroidaceae</taxon>
        <taxon>Bacteroides</taxon>
    </lineage>
</organism>
<dbReference type="EMBL" id="LRGC01000005">
    <property type="protein sequence ID" value="KWR55630.1"/>
    <property type="molecule type" value="Genomic_DNA"/>
</dbReference>
<feature type="region of interest" description="Disordered" evidence="2">
    <location>
        <begin position="128"/>
        <end position="154"/>
    </location>
</feature>
<reference evidence="4 7" key="1">
    <citation type="journal article" date="2016" name="BMC Genomics">
        <title>Type VI secretion systems of human gut Bacteroidales segregate into three genetic architectures, two of which are contained on mobile genetic elements.</title>
        <authorList>
            <person name="Coyne M.J."/>
            <person name="Roelofs K.G."/>
            <person name="Comstock L.E."/>
        </authorList>
    </citation>
    <scope>NUCLEOTIDE SEQUENCE [LARGE SCALE GENOMIC DNA]</scope>
    <source>
        <strain evidence="4 7">CL09T03C01</strain>
    </source>
</reference>
<dbReference type="Proteomes" id="UP000284161">
    <property type="component" value="Unassembled WGS sequence"/>
</dbReference>
<dbReference type="PATRIC" id="fig|46506.5.peg.1504"/>
<feature type="domain" description="HU" evidence="3">
    <location>
        <begin position="1"/>
        <end position="125"/>
    </location>
</feature>
<evidence type="ECO:0000259" key="3">
    <source>
        <dbReference type="Pfam" id="PF18291"/>
    </source>
</evidence>
<keyword evidence="1 4" id="KW-0238">DNA-binding</keyword>
<proteinExistence type="predicted"/>
<evidence type="ECO:0000313" key="4">
    <source>
        <dbReference type="EMBL" id="KWR55630.1"/>
    </source>
</evidence>
<dbReference type="GO" id="GO:0003677">
    <property type="term" value="F:DNA binding"/>
    <property type="evidence" value="ECO:0007669"/>
    <property type="project" value="UniProtKB-KW"/>
</dbReference>
<dbReference type="InterPro" id="IPR010992">
    <property type="entry name" value="IHF-like_DNA-bd_dom_sf"/>
</dbReference>
<dbReference type="Proteomes" id="UP000056419">
    <property type="component" value="Unassembled WGS sequence"/>
</dbReference>
<gene>
    <name evidence="4" type="ORF">AA415_01410</name>
    <name evidence="6" type="ORF">DW853_11970</name>
    <name evidence="5" type="ORF">DWY58_00320</name>
</gene>
<reference evidence="8 9" key="3">
    <citation type="submission" date="2018-08" db="EMBL/GenBank/DDBJ databases">
        <title>A genome reference for cultivated species of the human gut microbiota.</title>
        <authorList>
            <person name="Zou Y."/>
            <person name="Xue W."/>
            <person name="Luo G."/>
        </authorList>
    </citation>
    <scope>NUCLEOTIDE SEQUENCE [LARGE SCALE GENOMIC DNA]</scope>
    <source>
        <strain evidence="5 8">AF25-6</strain>
        <strain evidence="6 9">AM36-9BH</strain>
    </source>
</reference>
<evidence type="ECO:0000313" key="8">
    <source>
        <dbReference type="Proteomes" id="UP000284161"/>
    </source>
</evidence>
<dbReference type="Proteomes" id="UP000285305">
    <property type="component" value="Unassembled WGS sequence"/>
</dbReference>
<sequence>MAFRYVVKKRVFGFDESKSEKYVAASFSIGEISYDRLCDQVTKEGMAPRGVVKMVMDGLIDALSTYVSLGATVKLGDFGTIRPGLNCKSQSEAKDVTADSIYRQKLILTPGKRLKDMVKSAGITRISTNGEEIATSGGNNGGSGNGGEEENPLG</sequence>
<keyword evidence="7" id="KW-1185">Reference proteome</keyword>
<dbReference type="Pfam" id="PF18291">
    <property type="entry name" value="HU-HIG"/>
    <property type="match status" value="1"/>
</dbReference>
<evidence type="ECO:0000313" key="5">
    <source>
        <dbReference type="EMBL" id="RGR29745.1"/>
    </source>
</evidence>
<accession>A0A108T958</accession>
<evidence type="ECO:0000313" key="6">
    <source>
        <dbReference type="EMBL" id="RHC28303.1"/>
    </source>
</evidence>
<dbReference type="RefSeq" id="WP_060385678.1">
    <property type="nucleotide sequence ID" value="NZ_CAXTGL010000017.1"/>
</dbReference>
<dbReference type="STRING" id="46506.AA415_01410"/>